<sequence>MESLGLQTVTLSDGTTAYVQQAVKGEKLLEGQVIQLEDGTTAYIHQVTVQKESLSFEDGQPVQLEDGSMAFIHRTPKEGYDPSALEAVQLEDGSTAYIHHPVAVPSDSTILAVQTEVGLEDLAAEDDEGFSADTVVALEQYASKGLQHNLAWPLTAVSAHPCLHCLCRGKAAIRNSNTPVLGRVLPKDGGVHIYIYIYIYI</sequence>
<proteinExistence type="predicted"/>
<reference evidence="1 2" key="1">
    <citation type="submission" date="2023-05" db="EMBL/GenBank/DDBJ databases">
        <title>B98-5 Cell Line De Novo Hybrid Assembly: An Optical Mapping Approach.</title>
        <authorList>
            <person name="Kananen K."/>
            <person name="Auerbach J.A."/>
            <person name="Kautto E."/>
            <person name="Blachly J.S."/>
        </authorList>
    </citation>
    <scope>NUCLEOTIDE SEQUENCE [LARGE SCALE GENOMIC DNA]</scope>
    <source>
        <strain evidence="1">B95-8</strain>
        <tissue evidence="1">Cell line</tissue>
    </source>
</reference>
<dbReference type="Proteomes" id="UP001266305">
    <property type="component" value="Unassembled WGS sequence"/>
</dbReference>
<evidence type="ECO:0000313" key="1">
    <source>
        <dbReference type="EMBL" id="KAK2113566.1"/>
    </source>
</evidence>
<gene>
    <name evidence="1" type="primary">ZNF76</name>
    <name evidence="1" type="ORF">P7K49_007832</name>
</gene>
<keyword evidence="2" id="KW-1185">Reference proteome</keyword>
<organism evidence="1 2">
    <name type="scientific">Saguinus oedipus</name>
    <name type="common">Cotton-top tamarin</name>
    <name type="synonym">Oedipomidas oedipus</name>
    <dbReference type="NCBI Taxonomy" id="9490"/>
    <lineage>
        <taxon>Eukaryota</taxon>
        <taxon>Metazoa</taxon>
        <taxon>Chordata</taxon>
        <taxon>Craniata</taxon>
        <taxon>Vertebrata</taxon>
        <taxon>Euteleostomi</taxon>
        <taxon>Mammalia</taxon>
        <taxon>Eutheria</taxon>
        <taxon>Euarchontoglires</taxon>
        <taxon>Primates</taxon>
        <taxon>Haplorrhini</taxon>
        <taxon>Platyrrhini</taxon>
        <taxon>Cebidae</taxon>
        <taxon>Callitrichinae</taxon>
        <taxon>Saguinus</taxon>
    </lineage>
</organism>
<accession>A0ABQ9VW06</accession>
<protein>
    <submittedName>
        <fullName evidence="1">Zinc finger protein 76</fullName>
    </submittedName>
</protein>
<dbReference type="EMBL" id="JASSZA010000004">
    <property type="protein sequence ID" value="KAK2113566.1"/>
    <property type="molecule type" value="Genomic_DNA"/>
</dbReference>
<name>A0ABQ9VW06_SAGOE</name>
<evidence type="ECO:0000313" key="2">
    <source>
        <dbReference type="Proteomes" id="UP001266305"/>
    </source>
</evidence>
<comment type="caution">
    <text evidence="1">The sequence shown here is derived from an EMBL/GenBank/DDBJ whole genome shotgun (WGS) entry which is preliminary data.</text>
</comment>